<dbReference type="PATRIC" id="fig|1279009.4.peg.1049"/>
<evidence type="ECO:0000313" key="2">
    <source>
        <dbReference type="EMBL" id="EMR03792.1"/>
    </source>
</evidence>
<dbReference type="Proteomes" id="UP000011910">
    <property type="component" value="Unassembled WGS sequence"/>
</dbReference>
<evidence type="ECO:0008006" key="4">
    <source>
        <dbReference type="Google" id="ProtNLM"/>
    </source>
</evidence>
<evidence type="ECO:0000313" key="3">
    <source>
        <dbReference type="Proteomes" id="UP000011910"/>
    </source>
</evidence>
<name>M7N975_9BACT</name>
<protein>
    <recommendedName>
        <fullName evidence="4">Phosphopeptide-binding protein</fullName>
    </recommendedName>
</protein>
<sequence length="271" mass="30301">MAGALLTACDSGTNRDAEQAATDTTATSVDAGNSAQSSIQLTKGEDSPEFPDAMLEQIQPTDGQKFRSESVTFRYNIKNFKLTEMTEDAHNKMLANSQQGQHIHLIVNNDPYDALYKTTHQKELSAGHYVALSFLSRSYHESIKTPDAYVLRQFTVGNAENKNVDLTQPHMFYSRPKGEYEGKDTERIMLDFYLVNADLQENGHKVRATINGQEFMINEWKPYYITGLPMGETTIQLELLDGNGNRVESPFNPVTRTITLKEASNPQAAAH</sequence>
<feature type="region of interest" description="Disordered" evidence="1">
    <location>
        <begin position="1"/>
        <end position="48"/>
    </location>
</feature>
<dbReference type="EMBL" id="AODQ01000017">
    <property type="protein sequence ID" value="EMR03792.1"/>
    <property type="molecule type" value="Genomic_DNA"/>
</dbReference>
<evidence type="ECO:0000256" key="1">
    <source>
        <dbReference type="SAM" id="MobiDB-lite"/>
    </source>
</evidence>
<comment type="caution">
    <text evidence="2">The sequence shown here is derived from an EMBL/GenBank/DDBJ whole genome shotgun (WGS) entry which is preliminary data.</text>
</comment>
<keyword evidence="3" id="KW-1185">Reference proteome</keyword>
<dbReference type="STRING" id="1279009.ADICEAN_01033"/>
<dbReference type="eggNOG" id="COG0508">
    <property type="taxonomic scope" value="Bacteria"/>
</dbReference>
<gene>
    <name evidence="2" type="ORF">ADICEAN_01033</name>
</gene>
<reference evidence="2 3" key="1">
    <citation type="journal article" date="2013" name="Genome Announc.">
        <title>Draft Genome Sequence of Cesiribacter andamanensis Strain AMV16T, Isolated from a Soil Sample from a Mud Volcano in the Andaman Islands, India.</title>
        <authorList>
            <person name="Shivaji S."/>
            <person name="Ara S."/>
            <person name="Begum Z."/>
            <person name="Srinivas T.N."/>
            <person name="Singh A."/>
            <person name="Kumar Pinnaka A."/>
        </authorList>
    </citation>
    <scope>NUCLEOTIDE SEQUENCE [LARGE SCALE GENOMIC DNA]</scope>
    <source>
        <strain evidence="2 3">AMV16</strain>
    </source>
</reference>
<organism evidence="2 3">
    <name type="scientific">Cesiribacter andamanensis AMV16</name>
    <dbReference type="NCBI Taxonomy" id="1279009"/>
    <lineage>
        <taxon>Bacteria</taxon>
        <taxon>Pseudomonadati</taxon>
        <taxon>Bacteroidota</taxon>
        <taxon>Cytophagia</taxon>
        <taxon>Cytophagales</taxon>
        <taxon>Cesiribacteraceae</taxon>
        <taxon>Cesiribacter</taxon>
    </lineage>
</organism>
<proteinExistence type="predicted"/>
<dbReference type="AlphaFoldDB" id="M7N975"/>
<accession>M7N975</accession>
<feature type="compositionally biased region" description="Low complexity" evidence="1">
    <location>
        <begin position="19"/>
        <end position="31"/>
    </location>
</feature>